<keyword evidence="2" id="KW-1185">Reference proteome</keyword>
<proteinExistence type="predicted"/>
<dbReference type="Proteomes" id="UP000295375">
    <property type="component" value="Unassembled WGS sequence"/>
</dbReference>
<reference evidence="1 2" key="1">
    <citation type="submission" date="2019-03" db="EMBL/GenBank/DDBJ databases">
        <title>Genomic Encyclopedia of Type Strains, Phase IV (KMG-IV): sequencing the most valuable type-strain genomes for metagenomic binning, comparative biology and taxonomic classification.</title>
        <authorList>
            <person name="Goeker M."/>
        </authorList>
    </citation>
    <scope>NUCLEOTIDE SEQUENCE [LARGE SCALE GENOMIC DNA]</scope>
    <source>
        <strain evidence="1 2">DSM 103792</strain>
    </source>
</reference>
<evidence type="ECO:0008006" key="3">
    <source>
        <dbReference type="Google" id="ProtNLM"/>
    </source>
</evidence>
<evidence type="ECO:0000313" key="1">
    <source>
        <dbReference type="EMBL" id="TDQ49798.1"/>
    </source>
</evidence>
<protein>
    <recommendedName>
        <fullName evidence="3">Methyltransferase family protein</fullName>
    </recommendedName>
</protein>
<comment type="caution">
    <text evidence="1">The sequence shown here is derived from an EMBL/GenBank/DDBJ whole genome shotgun (WGS) entry which is preliminary data.</text>
</comment>
<dbReference type="RefSeq" id="WP_133588419.1">
    <property type="nucleotide sequence ID" value="NZ_CP037953.1"/>
</dbReference>
<dbReference type="Gene3D" id="3.40.50.150">
    <property type="entry name" value="Vaccinia Virus protein VP39"/>
    <property type="match status" value="1"/>
</dbReference>
<dbReference type="InterPro" id="IPR029063">
    <property type="entry name" value="SAM-dependent_MTases_sf"/>
</dbReference>
<accession>A0A4R6UR74</accession>
<dbReference type="AlphaFoldDB" id="A0A4R6UR74"/>
<dbReference type="SUPFAM" id="SSF53335">
    <property type="entry name" value="S-adenosyl-L-methionine-dependent methyltransferases"/>
    <property type="match status" value="1"/>
</dbReference>
<dbReference type="EMBL" id="SNYM01000003">
    <property type="protein sequence ID" value="TDQ49798.1"/>
    <property type="molecule type" value="Genomic_DNA"/>
</dbReference>
<organism evidence="1 2">
    <name type="scientific">Permianibacter aggregans</name>
    <dbReference type="NCBI Taxonomy" id="1510150"/>
    <lineage>
        <taxon>Bacteria</taxon>
        <taxon>Pseudomonadati</taxon>
        <taxon>Pseudomonadota</taxon>
        <taxon>Gammaproteobacteria</taxon>
        <taxon>Pseudomonadales</taxon>
        <taxon>Pseudomonadaceae</taxon>
        <taxon>Permianibacter</taxon>
    </lineage>
</organism>
<name>A0A4R6UR74_9GAMM</name>
<dbReference type="OrthoDB" id="5696937at2"/>
<gene>
    <name evidence="1" type="ORF">EV696_103168</name>
</gene>
<sequence length="431" mass="49311">MQNWLLPLLRCPASQQALTEKDGKLHSTAQSYPFLHGIPCLYKNPGMALLEWGTKIQNYVNEESQQIEHLNMLARTPALELTKKRLQQQMQARQQNLDFLTSSLHAFLHYPPVPIMPSSQQIHSYFQLFFRDWCWASEELDAYTAFVSRHLGDRKLNVLLLGSGAGGLSYRLAHAHSNANIISLEHNPFLAITAERLMLGETLSMQHYESYPRSAEQAMQSWQLKADKPLGNNHQSLLAGFPHLPFAERSIDVVIAPWFFDILDLPFANAVRHALPMLKDDGEMLLFGPANVHKSAPEEQWTTEEIVAYLQPLFADVQHESQRLFYLDSPLAAQRRQEQIVFVHGQSPNDEARRKADDAPVKLKVTPELQQYKAQNETMHAVLGVINEDIDVPTLAKRLQEQFGFDAKEAPYYAELFIRKIQFELYSKSPR</sequence>
<evidence type="ECO:0000313" key="2">
    <source>
        <dbReference type="Proteomes" id="UP000295375"/>
    </source>
</evidence>